<reference evidence="1" key="1">
    <citation type="submission" date="2021-02" db="EMBL/GenBank/DDBJ databases">
        <authorList>
            <person name="Dougan E. K."/>
            <person name="Rhodes N."/>
            <person name="Thang M."/>
            <person name="Chan C."/>
        </authorList>
    </citation>
    <scope>NUCLEOTIDE SEQUENCE</scope>
</reference>
<name>A0A812ZEN4_9DINO</name>
<dbReference type="Gene3D" id="3.30.420.10">
    <property type="entry name" value="Ribonuclease H-like superfamily/Ribonuclease H"/>
    <property type="match status" value="1"/>
</dbReference>
<gene>
    <name evidence="1" type="ORF">SNEC2469_LOCUS24478</name>
</gene>
<dbReference type="Proteomes" id="UP000601435">
    <property type="component" value="Unassembled WGS sequence"/>
</dbReference>
<evidence type="ECO:0000313" key="2">
    <source>
        <dbReference type="Proteomes" id="UP000601435"/>
    </source>
</evidence>
<sequence length="525" mass="57564">MTYSDNDEHWTENLESILDSGADHSALPLHFATVGEAVRVAEVVLGDFCFKEQSARAWVCASPSDPVCDQRVHVWLQHDFHQHDPAPAPGFALEDISHMENFEGDLSDDAVHDAAGGALDAEDSPVDGIRLSMSSTLKEHALIAEHEAVAAAVGDSERKPKGVAKPDEPTPQEIAEHMITHQPYRAWCSQCVAHRGRQDQHHDLDHAHTSESVVSLDFGFCKRQESEENLLTVVVIHDRQTKALHAIPTMSKGGQALSYLTTECTRFVTWLGHREVCFKSDGEPAIKAVVKSVEKACRQLGVKTRSVTAPVEDHEANGAVEQAWQSIRAKAVCWLDKSKSSAAPKVVLGYLRTSAKGLFLTRSVRRLVEKADCEQEGCSSTGDPVEAGTQDAPLMTSRQAAMQARSGEAAAAEIGDQWYEHEDEEVDWAFTYKELDLNAIESKLILPRLADEFELARLGNMKVVAREDHCGSRDQGAETGVASQIPVLPAMFTYLQEEATEVSYEDSVTGRRSGIPGCLSAFVMK</sequence>
<proteinExistence type="predicted"/>
<evidence type="ECO:0008006" key="3">
    <source>
        <dbReference type="Google" id="ProtNLM"/>
    </source>
</evidence>
<dbReference type="AlphaFoldDB" id="A0A812ZEN4"/>
<dbReference type="GO" id="GO:0003676">
    <property type="term" value="F:nucleic acid binding"/>
    <property type="evidence" value="ECO:0007669"/>
    <property type="project" value="InterPro"/>
</dbReference>
<evidence type="ECO:0000313" key="1">
    <source>
        <dbReference type="EMBL" id="CAE7822254.1"/>
    </source>
</evidence>
<protein>
    <recommendedName>
        <fullName evidence="3">Integrase catalytic domain-containing protein</fullName>
    </recommendedName>
</protein>
<accession>A0A812ZEN4</accession>
<dbReference type="InterPro" id="IPR036397">
    <property type="entry name" value="RNaseH_sf"/>
</dbReference>
<dbReference type="EMBL" id="CAJNJA010047124">
    <property type="protein sequence ID" value="CAE7822254.1"/>
    <property type="molecule type" value="Genomic_DNA"/>
</dbReference>
<organism evidence="1 2">
    <name type="scientific">Symbiodinium necroappetens</name>
    <dbReference type="NCBI Taxonomy" id="1628268"/>
    <lineage>
        <taxon>Eukaryota</taxon>
        <taxon>Sar</taxon>
        <taxon>Alveolata</taxon>
        <taxon>Dinophyceae</taxon>
        <taxon>Suessiales</taxon>
        <taxon>Symbiodiniaceae</taxon>
        <taxon>Symbiodinium</taxon>
    </lineage>
</organism>
<keyword evidence="2" id="KW-1185">Reference proteome</keyword>
<comment type="caution">
    <text evidence="1">The sequence shown here is derived from an EMBL/GenBank/DDBJ whole genome shotgun (WGS) entry which is preliminary data.</text>
</comment>
<dbReference type="OrthoDB" id="417053at2759"/>